<dbReference type="Proteomes" id="UP000317369">
    <property type="component" value="Chromosome"/>
</dbReference>
<dbReference type="Gene3D" id="1.10.1740.10">
    <property type="match status" value="1"/>
</dbReference>
<name>A0A517YSN5_9BACT</name>
<dbReference type="GO" id="GO:0006352">
    <property type="term" value="P:DNA-templated transcription initiation"/>
    <property type="evidence" value="ECO:0007669"/>
    <property type="project" value="InterPro"/>
</dbReference>
<protein>
    <submittedName>
        <fullName evidence="2">RNA polymerase sigma factor SigX</fullName>
    </submittedName>
</protein>
<dbReference type="InterPro" id="IPR053812">
    <property type="entry name" value="HTH_Sigma70_ECF-like"/>
</dbReference>
<gene>
    <name evidence="2" type="ORF">KS4_12920</name>
</gene>
<dbReference type="EMBL" id="CP036425">
    <property type="protein sequence ID" value="QDU33247.1"/>
    <property type="molecule type" value="Genomic_DNA"/>
</dbReference>
<dbReference type="AlphaFoldDB" id="A0A517YSN5"/>
<dbReference type="GO" id="GO:0003700">
    <property type="term" value="F:DNA-binding transcription factor activity"/>
    <property type="evidence" value="ECO:0007669"/>
    <property type="project" value="InterPro"/>
</dbReference>
<keyword evidence="3" id="KW-1185">Reference proteome</keyword>
<dbReference type="KEGG" id="pcor:KS4_12920"/>
<evidence type="ECO:0000313" key="2">
    <source>
        <dbReference type="EMBL" id="QDU33247.1"/>
    </source>
</evidence>
<feature type="domain" description="RNA polymerase sigma-70 ECF-like HTH" evidence="1">
    <location>
        <begin position="6"/>
        <end position="192"/>
    </location>
</feature>
<dbReference type="Pfam" id="PF07638">
    <property type="entry name" value="Sigma70_ECF"/>
    <property type="match status" value="1"/>
</dbReference>
<evidence type="ECO:0000313" key="3">
    <source>
        <dbReference type="Proteomes" id="UP000317369"/>
    </source>
</evidence>
<dbReference type="RefSeq" id="WP_200761629.1">
    <property type="nucleotide sequence ID" value="NZ_CP036425.1"/>
</dbReference>
<evidence type="ECO:0000259" key="1">
    <source>
        <dbReference type="Pfam" id="PF07638"/>
    </source>
</evidence>
<organism evidence="2 3">
    <name type="scientific">Poriferisphaera corsica</name>
    <dbReference type="NCBI Taxonomy" id="2528020"/>
    <lineage>
        <taxon>Bacteria</taxon>
        <taxon>Pseudomonadati</taxon>
        <taxon>Planctomycetota</taxon>
        <taxon>Phycisphaerae</taxon>
        <taxon>Phycisphaerales</taxon>
        <taxon>Phycisphaeraceae</taxon>
        <taxon>Poriferisphaera</taxon>
    </lineage>
</organism>
<dbReference type="InterPro" id="IPR013325">
    <property type="entry name" value="RNA_pol_sigma_r2"/>
</dbReference>
<dbReference type="SUPFAM" id="SSF88946">
    <property type="entry name" value="Sigma2 domain of RNA polymerase sigma factors"/>
    <property type="match status" value="1"/>
</dbReference>
<proteinExistence type="predicted"/>
<sequence>MNDYPITALIEDLKDGQSQAAQQLWDIYFDRMVNLANNKLIHTPRARRDEEDIALSAFNSFCTGLQNNQFPKLKDRDTLWPLLVAITTYKAVDHIRHENRAKRGNQYAHTQIYEQAIAALTHQSDPQLILIFQEQIEQLLNSLDNIKDPKLKQIALLRLQGHDKLHIAQQLGCVTRTIERKLQLIQQCWLESTHLTLD</sequence>
<reference evidence="2 3" key="1">
    <citation type="submission" date="2019-02" db="EMBL/GenBank/DDBJ databases">
        <title>Deep-cultivation of Planctomycetes and their phenomic and genomic characterization uncovers novel biology.</title>
        <authorList>
            <person name="Wiegand S."/>
            <person name="Jogler M."/>
            <person name="Boedeker C."/>
            <person name="Pinto D."/>
            <person name="Vollmers J."/>
            <person name="Rivas-Marin E."/>
            <person name="Kohn T."/>
            <person name="Peeters S.H."/>
            <person name="Heuer A."/>
            <person name="Rast P."/>
            <person name="Oberbeckmann S."/>
            <person name="Bunk B."/>
            <person name="Jeske O."/>
            <person name="Meyerdierks A."/>
            <person name="Storesund J.E."/>
            <person name="Kallscheuer N."/>
            <person name="Luecker S."/>
            <person name="Lage O.M."/>
            <person name="Pohl T."/>
            <person name="Merkel B.J."/>
            <person name="Hornburger P."/>
            <person name="Mueller R.-W."/>
            <person name="Bruemmer F."/>
            <person name="Labrenz M."/>
            <person name="Spormann A.M."/>
            <person name="Op den Camp H."/>
            <person name="Overmann J."/>
            <person name="Amann R."/>
            <person name="Jetten M.S.M."/>
            <person name="Mascher T."/>
            <person name="Medema M.H."/>
            <person name="Devos D.P."/>
            <person name="Kaster A.-K."/>
            <person name="Ovreas L."/>
            <person name="Rohde M."/>
            <person name="Galperin M.Y."/>
            <person name="Jogler C."/>
        </authorList>
    </citation>
    <scope>NUCLEOTIDE SEQUENCE [LARGE SCALE GENOMIC DNA]</scope>
    <source>
        <strain evidence="2 3">KS4</strain>
    </source>
</reference>
<accession>A0A517YSN5</accession>